<keyword evidence="6" id="KW-1185">Reference proteome</keyword>
<dbReference type="InterPro" id="IPR036388">
    <property type="entry name" value="WH-like_DNA-bd_sf"/>
</dbReference>
<protein>
    <submittedName>
        <fullName evidence="5">MarR family transcriptional regulator</fullName>
    </submittedName>
</protein>
<evidence type="ECO:0000256" key="2">
    <source>
        <dbReference type="ARBA" id="ARBA00023125"/>
    </source>
</evidence>
<dbReference type="RefSeq" id="WP_207380478.1">
    <property type="nucleotide sequence ID" value="NZ_CP071502.1"/>
</dbReference>
<dbReference type="PRINTS" id="PR00598">
    <property type="entry name" value="HTHMARR"/>
</dbReference>
<dbReference type="PANTHER" id="PTHR42756:SF1">
    <property type="entry name" value="TRANSCRIPTIONAL REPRESSOR OF EMRAB OPERON"/>
    <property type="match status" value="1"/>
</dbReference>
<dbReference type="Proteomes" id="UP000663207">
    <property type="component" value="Chromosome"/>
</dbReference>
<sequence>MDAIDRIQAQWAAEKPALDTLPMGIIGRLGRLAKHLEQQLSACHQEFDLKPGEFDVLATLRRAGAPHRLTPSGLLQTMMLTSGAMTNRLDRLEQKGLIAREHSQSDRRSVEVVLTDAGLTLVEHVLDAHVRQQQVLLASLPRKEQQQLNGLLTLWLAQFEQPLTSGD</sequence>
<organism evidence="5 6">
    <name type="scientific">Shewanella sedimentimangrovi</name>
    <dbReference type="NCBI Taxonomy" id="2814293"/>
    <lineage>
        <taxon>Bacteria</taxon>
        <taxon>Pseudomonadati</taxon>
        <taxon>Pseudomonadota</taxon>
        <taxon>Gammaproteobacteria</taxon>
        <taxon>Alteromonadales</taxon>
        <taxon>Shewanellaceae</taxon>
        <taxon>Shewanella</taxon>
    </lineage>
</organism>
<keyword evidence="3" id="KW-0804">Transcription</keyword>
<dbReference type="InterPro" id="IPR000835">
    <property type="entry name" value="HTH_MarR-typ"/>
</dbReference>
<dbReference type="Pfam" id="PF01047">
    <property type="entry name" value="MarR"/>
    <property type="match status" value="1"/>
</dbReference>
<dbReference type="SUPFAM" id="SSF46785">
    <property type="entry name" value="Winged helix' DNA-binding domain"/>
    <property type="match status" value="1"/>
</dbReference>
<dbReference type="SMART" id="SM00347">
    <property type="entry name" value="HTH_MARR"/>
    <property type="match status" value="1"/>
</dbReference>
<dbReference type="InterPro" id="IPR023187">
    <property type="entry name" value="Tscrpt_reg_MarR-type_CS"/>
</dbReference>
<evidence type="ECO:0000259" key="4">
    <source>
        <dbReference type="PROSITE" id="PS50995"/>
    </source>
</evidence>
<evidence type="ECO:0000256" key="1">
    <source>
        <dbReference type="ARBA" id="ARBA00023015"/>
    </source>
</evidence>
<feature type="domain" description="HTH marR-type" evidence="4">
    <location>
        <begin position="22"/>
        <end position="157"/>
    </location>
</feature>
<dbReference type="Gene3D" id="1.10.10.10">
    <property type="entry name" value="Winged helix-like DNA-binding domain superfamily/Winged helix DNA-binding domain"/>
    <property type="match status" value="1"/>
</dbReference>
<reference evidence="5 6" key="1">
    <citation type="submission" date="2021-03" db="EMBL/GenBank/DDBJ databases">
        <title>Novel species identification of genus Shewanella.</title>
        <authorList>
            <person name="Liu G."/>
            <person name="Zhang Q."/>
        </authorList>
    </citation>
    <scope>NUCLEOTIDE SEQUENCE [LARGE SCALE GENOMIC DNA]</scope>
    <source>
        <strain evidence="5 6">FJAT-52962</strain>
    </source>
</reference>
<evidence type="ECO:0000313" key="6">
    <source>
        <dbReference type="Proteomes" id="UP000663207"/>
    </source>
</evidence>
<keyword evidence="1" id="KW-0805">Transcription regulation</keyword>
<dbReference type="PROSITE" id="PS01117">
    <property type="entry name" value="HTH_MARR_1"/>
    <property type="match status" value="1"/>
</dbReference>
<keyword evidence="2" id="KW-0238">DNA-binding</keyword>
<dbReference type="InterPro" id="IPR036390">
    <property type="entry name" value="WH_DNA-bd_sf"/>
</dbReference>
<evidence type="ECO:0000256" key="3">
    <source>
        <dbReference type="ARBA" id="ARBA00023163"/>
    </source>
</evidence>
<dbReference type="PANTHER" id="PTHR42756">
    <property type="entry name" value="TRANSCRIPTIONAL REGULATOR, MARR"/>
    <property type="match status" value="1"/>
</dbReference>
<dbReference type="EMBL" id="CP071502">
    <property type="protein sequence ID" value="QSX37220.1"/>
    <property type="molecule type" value="Genomic_DNA"/>
</dbReference>
<evidence type="ECO:0000313" key="5">
    <source>
        <dbReference type="EMBL" id="QSX37220.1"/>
    </source>
</evidence>
<gene>
    <name evidence="5" type="ORF">JYB85_18590</name>
</gene>
<dbReference type="PROSITE" id="PS50995">
    <property type="entry name" value="HTH_MARR_2"/>
    <property type="match status" value="1"/>
</dbReference>
<accession>A0ABX7R315</accession>
<proteinExistence type="predicted"/>
<name>A0ABX7R315_9GAMM</name>